<dbReference type="EMBL" id="QUMO01000001">
    <property type="protein sequence ID" value="REF89674.1"/>
    <property type="molecule type" value="Genomic_DNA"/>
</dbReference>
<dbReference type="AlphaFoldDB" id="A0A3D9Z3C0"/>
<reference evidence="1 2" key="1">
    <citation type="submission" date="2018-08" db="EMBL/GenBank/DDBJ databases">
        <title>Genomic Encyclopedia of Type Strains, Phase IV (KMG-IV): sequencing the most valuable type-strain genomes for metagenomic binning, comparative biology and taxonomic classification.</title>
        <authorList>
            <person name="Goeker M."/>
        </authorList>
    </citation>
    <scope>NUCLEOTIDE SEQUENCE [LARGE SCALE GENOMIC DNA]</scope>
    <source>
        <strain evidence="1 2">BW863</strain>
    </source>
</reference>
<evidence type="ECO:0000313" key="2">
    <source>
        <dbReference type="Proteomes" id="UP000256900"/>
    </source>
</evidence>
<dbReference type="Proteomes" id="UP000256900">
    <property type="component" value="Unassembled WGS sequence"/>
</dbReference>
<organism evidence="1 2">
    <name type="scientific">Methylovirgula ligni</name>
    <dbReference type="NCBI Taxonomy" id="569860"/>
    <lineage>
        <taxon>Bacteria</taxon>
        <taxon>Pseudomonadati</taxon>
        <taxon>Pseudomonadota</taxon>
        <taxon>Alphaproteobacteria</taxon>
        <taxon>Hyphomicrobiales</taxon>
        <taxon>Beijerinckiaceae</taxon>
        <taxon>Methylovirgula</taxon>
    </lineage>
</organism>
<comment type="caution">
    <text evidence="1">The sequence shown here is derived from an EMBL/GenBank/DDBJ whole genome shotgun (WGS) entry which is preliminary data.</text>
</comment>
<keyword evidence="2" id="KW-1185">Reference proteome</keyword>
<name>A0A3D9Z3C0_9HYPH</name>
<gene>
    <name evidence="1" type="ORF">DES32_0910</name>
</gene>
<evidence type="ECO:0000313" key="1">
    <source>
        <dbReference type="EMBL" id="REF89674.1"/>
    </source>
</evidence>
<protein>
    <submittedName>
        <fullName evidence="1">Uncharacterized protein</fullName>
    </submittedName>
</protein>
<proteinExistence type="predicted"/>
<sequence>MPSAYPIPQELKVAFDHALSAFDNWSYGAPAPVVTIDRDAYTIETISDFVMNFRDSAPKATYDHVVELAKAFRSGRQASTDEFADPKDYTYQEIGQCLFKLCSARRDYFRQAVHSGI</sequence>
<accession>A0A3D9Z3C0</accession>